<dbReference type="FunFam" id="1.20.140.10:FF:000001">
    <property type="entry name" value="Acyl-CoA dehydrogenase"/>
    <property type="match status" value="1"/>
</dbReference>
<feature type="domain" description="Acyl-CoA oxidase/dehydrogenase middle" evidence="11">
    <location>
        <begin position="122"/>
        <end position="217"/>
    </location>
</feature>
<dbReference type="InterPro" id="IPR009100">
    <property type="entry name" value="AcylCoA_DH/oxidase_NM_dom_sf"/>
</dbReference>
<evidence type="ECO:0000259" key="10">
    <source>
        <dbReference type="Pfam" id="PF00441"/>
    </source>
</evidence>
<reference evidence="13 14" key="1">
    <citation type="submission" date="2013-11" db="EMBL/GenBank/DDBJ databases">
        <title>Metagenomic analysis of a methanogenic consortium involved in long chain n-alkane degradation.</title>
        <authorList>
            <person name="Davidova I.A."/>
            <person name="Callaghan A.V."/>
            <person name="Wawrik B."/>
            <person name="Pruitt S."/>
            <person name="Marks C."/>
            <person name="Duncan K.E."/>
            <person name="Suflita J.M."/>
        </authorList>
    </citation>
    <scope>NUCLEOTIDE SEQUENCE [LARGE SCALE GENOMIC DNA]</scope>
    <source>
        <strain evidence="13 14">SPR</strain>
    </source>
</reference>
<name>A0A0D2JFK7_9BACT</name>
<dbReference type="SUPFAM" id="SSF47203">
    <property type="entry name" value="Acyl-CoA dehydrogenase C-terminal domain-like"/>
    <property type="match status" value="1"/>
</dbReference>
<feature type="domain" description="Acyl-CoA dehydrogenase/oxidase N-terminal" evidence="12">
    <location>
        <begin position="7"/>
        <end position="117"/>
    </location>
</feature>
<dbReference type="GO" id="GO:0050660">
    <property type="term" value="F:flavin adenine dinucleotide binding"/>
    <property type="evidence" value="ECO:0007669"/>
    <property type="project" value="InterPro"/>
</dbReference>
<evidence type="ECO:0000256" key="1">
    <source>
        <dbReference type="ARBA" id="ARBA00001974"/>
    </source>
</evidence>
<dbReference type="InterPro" id="IPR009075">
    <property type="entry name" value="AcylCo_DH/oxidase_C"/>
</dbReference>
<dbReference type="PIRSF" id="PIRSF016578">
    <property type="entry name" value="HsaA"/>
    <property type="match status" value="1"/>
</dbReference>
<dbReference type="InterPro" id="IPR037069">
    <property type="entry name" value="AcylCoA_DH/ox_N_sf"/>
</dbReference>
<dbReference type="GO" id="GO:0003995">
    <property type="term" value="F:acyl-CoA dehydrogenase activity"/>
    <property type="evidence" value="ECO:0007669"/>
    <property type="project" value="InterPro"/>
</dbReference>
<dbReference type="AlphaFoldDB" id="A0A0D2JFK7"/>
<dbReference type="STRING" id="1429043.X474_07570"/>
<dbReference type="InParanoid" id="A0A0D2JFK7"/>
<evidence type="ECO:0000313" key="14">
    <source>
        <dbReference type="Proteomes" id="UP000032233"/>
    </source>
</evidence>
<keyword evidence="4 9" id="KW-0285">Flavoprotein</keyword>
<dbReference type="InterPro" id="IPR013786">
    <property type="entry name" value="AcylCoA_DH/ox_N"/>
</dbReference>
<dbReference type="SUPFAM" id="SSF56645">
    <property type="entry name" value="Acyl-CoA dehydrogenase NM domain-like"/>
    <property type="match status" value="1"/>
</dbReference>
<sequence length="381" mass="42595">MDYELDREQKEIIKAAREFAKGEFSKLAEELDAQEKFSRELWKMAGELGFVGTWIPEEYEGPGFGFFEFALINEEFWAVDPGCGQQCTSTTFGAETVFLFGNEEQKKRWLTPLALGEAICGFGITEPGAGSDVTMVTTRAEKQGDEYVINGQKMFTTNGTIADFVFIFCQTDPENPNPHKRYSIICVETDRPGYEASKLTGKMGIRANDTAELALKDLRVPKENLVGEEGAGFKQLMEFFNRTRLHVAAQGVGLARGAMERAVTHARTREQFGKPLGAFQAIKLKIANMATKIEAARNLYYKAACQVDKGKVDHALISMAKWYGARTAVEVVDEALQVHGGYGYLAEYDISRLYRDAKILEIYEGAREIELMIIADRFLGL</sequence>
<keyword evidence="6 9" id="KW-0560">Oxidoreductase</keyword>
<dbReference type="Pfam" id="PF02771">
    <property type="entry name" value="Acyl-CoA_dh_N"/>
    <property type="match status" value="1"/>
</dbReference>
<dbReference type="RefSeq" id="WP_044347710.1">
    <property type="nucleotide sequence ID" value="NZ_AZAC01000010.1"/>
</dbReference>
<evidence type="ECO:0000256" key="2">
    <source>
        <dbReference type="ARBA" id="ARBA00009347"/>
    </source>
</evidence>
<dbReference type="PANTHER" id="PTHR43884:SF12">
    <property type="entry name" value="ISOVALERYL-COA DEHYDROGENASE, MITOCHONDRIAL-RELATED"/>
    <property type="match status" value="1"/>
</dbReference>
<keyword evidence="14" id="KW-1185">Reference proteome</keyword>
<dbReference type="FunFam" id="2.40.110.10:FF:000009">
    <property type="entry name" value="Acyl-CoA dehydrogenase"/>
    <property type="match status" value="1"/>
</dbReference>
<evidence type="ECO:0000259" key="12">
    <source>
        <dbReference type="Pfam" id="PF02771"/>
    </source>
</evidence>
<evidence type="ECO:0000256" key="5">
    <source>
        <dbReference type="ARBA" id="ARBA00022827"/>
    </source>
</evidence>
<evidence type="ECO:0000256" key="7">
    <source>
        <dbReference type="ARBA" id="ARBA00066361"/>
    </source>
</evidence>
<gene>
    <name evidence="13" type="ORF">X474_07570</name>
</gene>
<evidence type="ECO:0000256" key="3">
    <source>
        <dbReference type="ARBA" id="ARBA00011881"/>
    </source>
</evidence>
<dbReference type="Gene3D" id="2.40.110.10">
    <property type="entry name" value="Butyryl-CoA Dehydrogenase, subunit A, domain 2"/>
    <property type="match status" value="1"/>
</dbReference>
<dbReference type="EC" id="1.3.8.11" evidence="7"/>
<evidence type="ECO:0000256" key="9">
    <source>
        <dbReference type="RuleBase" id="RU362125"/>
    </source>
</evidence>
<comment type="caution">
    <text evidence="13">The sequence shown here is derived from an EMBL/GenBank/DDBJ whole genome shotgun (WGS) entry which is preliminary data.</text>
</comment>
<dbReference type="InterPro" id="IPR006091">
    <property type="entry name" value="Acyl-CoA_Oxase/DH_mid-dom"/>
</dbReference>
<comment type="similarity">
    <text evidence="2 9">Belongs to the acyl-CoA dehydrogenase family.</text>
</comment>
<evidence type="ECO:0000256" key="4">
    <source>
        <dbReference type="ARBA" id="ARBA00022630"/>
    </source>
</evidence>
<dbReference type="Pfam" id="PF00441">
    <property type="entry name" value="Acyl-CoA_dh_1"/>
    <property type="match status" value="1"/>
</dbReference>
<protein>
    <recommendedName>
        <fullName evidence="8">Cyclohexane-1-carbonyl-CoA dehydrogenase</fullName>
        <ecNumber evidence="7">1.3.8.11</ecNumber>
    </recommendedName>
</protein>
<dbReference type="Gene3D" id="1.20.140.10">
    <property type="entry name" value="Butyryl-CoA Dehydrogenase, subunit A, domain 3"/>
    <property type="match status" value="1"/>
</dbReference>
<keyword evidence="5 9" id="KW-0274">FAD</keyword>
<dbReference type="PANTHER" id="PTHR43884">
    <property type="entry name" value="ACYL-COA DEHYDROGENASE"/>
    <property type="match status" value="1"/>
</dbReference>
<dbReference type="Gene3D" id="1.10.540.10">
    <property type="entry name" value="Acyl-CoA dehydrogenase/oxidase, N-terminal domain"/>
    <property type="match status" value="1"/>
</dbReference>
<evidence type="ECO:0000256" key="6">
    <source>
        <dbReference type="ARBA" id="ARBA00023002"/>
    </source>
</evidence>
<dbReference type="InterPro" id="IPR046373">
    <property type="entry name" value="Acyl-CoA_Oxase/DH_mid-dom_sf"/>
</dbReference>
<feature type="domain" description="Acyl-CoA dehydrogenase/oxidase C-terminal" evidence="10">
    <location>
        <begin position="230"/>
        <end position="378"/>
    </location>
</feature>
<dbReference type="InterPro" id="IPR036250">
    <property type="entry name" value="AcylCo_DH-like_C"/>
</dbReference>
<dbReference type="OrthoDB" id="9765339at2"/>
<dbReference type="EMBL" id="AZAC01000010">
    <property type="protein sequence ID" value="KIX14481.1"/>
    <property type="molecule type" value="Genomic_DNA"/>
</dbReference>
<evidence type="ECO:0000259" key="11">
    <source>
        <dbReference type="Pfam" id="PF02770"/>
    </source>
</evidence>
<organism evidence="13 14">
    <name type="scientific">Dethiosulfatarculus sandiegensis</name>
    <dbReference type="NCBI Taxonomy" id="1429043"/>
    <lineage>
        <taxon>Bacteria</taxon>
        <taxon>Pseudomonadati</taxon>
        <taxon>Thermodesulfobacteriota</taxon>
        <taxon>Desulfarculia</taxon>
        <taxon>Desulfarculales</taxon>
        <taxon>Desulfarculaceae</taxon>
        <taxon>Dethiosulfatarculus</taxon>
    </lineage>
</organism>
<dbReference type="Proteomes" id="UP000032233">
    <property type="component" value="Unassembled WGS sequence"/>
</dbReference>
<comment type="cofactor">
    <cofactor evidence="1 9">
        <name>FAD</name>
        <dbReference type="ChEBI" id="CHEBI:57692"/>
    </cofactor>
</comment>
<proteinExistence type="inferred from homology"/>
<dbReference type="FunCoup" id="A0A0D2JFK7">
    <property type="interactions" value="470"/>
</dbReference>
<accession>A0A0D2JFK7</accession>
<evidence type="ECO:0000313" key="13">
    <source>
        <dbReference type="EMBL" id="KIX14481.1"/>
    </source>
</evidence>
<comment type="subunit">
    <text evidence="3">Homotetramer.</text>
</comment>
<dbReference type="InterPro" id="IPR006089">
    <property type="entry name" value="Acyl-CoA_DH_CS"/>
</dbReference>
<dbReference type="Pfam" id="PF02770">
    <property type="entry name" value="Acyl-CoA_dh_M"/>
    <property type="match status" value="1"/>
</dbReference>
<dbReference type="PROSITE" id="PS00073">
    <property type="entry name" value="ACYL_COA_DH_2"/>
    <property type="match status" value="1"/>
</dbReference>
<evidence type="ECO:0000256" key="8">
    <source>
        <dbReference type="ARBA" id="ARBA00067292"/>
    </source>
</evidence>